<evidence type="ECO:0000313" key="1">
    <source>
        <dbReference type="EMBL" id="MIK95339.1"/>
    </source>
</evidence>
<name>A0A3R0CDM4_SALER</name>
<dbReference type="EMBL" id="RSMR01000111">
    <property type="protein sequence ID" value="MIK95339.1"/>
    <property type="molecule type" value="Genomic_DNA"/>
</dbReference>
<accession>A0A3R0CDM4</accession>
<proteinExistence type="predicted"/>
<gene>
    <name evidence="1" type="ORF">KO51_28805</name>
</gene>
<comment type="caution">
    <text evidence="1">The sequence shown here is derived from an EMBL/GenBank/DDBJ whole genome shotgun (WGS) entry which is preliminary data.</text>
</comment>
<protein>
    <submittedName>
        <fullName evidence="1">Uncharacterized protein</fullName>
    </submittedName>
</protein>
<sequence>MEFKSWWILLDLRRVLLAVCREHSRTADKEKPRKIFLSINRGPSLMLDNIKDSLLRAIRQGERGYGATKTSATGANRCWCGVLRCAATQQ</sequence>
<dbReference type="Proteomes" id="UP000885283">
    <property type="component" value="Unassembled WGS sequence"/>
</dbReference>
<reference evidence="1" key="1">
    <citation type="submission" date="2018-08" db="EMBL/GenBank/DDBJ databases">
        <authorList>
            <consortium name="GenomeTrakr network: Whole genome sequencing for foodborne pathogen traceback"/>
        </authorList>
    </citation>
    <scope>NUCLEOTIDE SEQUENCE [LARGE SCALE GENOMIC DNA]</scope>
    <source>
        <strain evidence="1">FLUFL-1338</strain>
    </source>
</reference>
<dbReference type="AlphaFoldDB" id="A0A3R0CDM4"/>
<organism evidence="1">
    <name type="scientific">Salmonella enterica</name>
    <name type="common">Salmonella choleraesuis</name>
    <dbReference type="NCBI Taxonomy" id="28901"/>
    <lineage>
        <taxon>Bacteria</taxon>
        <taxon>Pseudomonadati</taxon>
        <taxon>Pseudomonadota</taxon>
        <taxon>Gammaproteobacteria</taxon>
        <taxon>Enterobacterales</taxon>
        <taxon>Enterobacteriaceae</taxon>
        <taxon>Salmonella</taxon>
    </lineage>
</organism>